<evidence type="ECO:0000313" key="2">
    <source>
        <dbReference type="EMBL" id="PIP57112.1"/>
    </source>
</evidence>
<organism evidence="2 3">
    <name type="scientific">Candidatus Woesebacteria bacterium CG22_combo_CG10-13_8_21_14_all_45_10</name>
    <dbReference type="NCBI Taxonomy" id="1975060"/>
    <lineage>
        <taxon>Bacteria</taxon>
        <taxon>Candidatus Woeseibacteriota</taxon>
    </lineage>
</organism>
<comment type="caution">
    <text evidence="2">The sequence shown here is derived from an EMBL/GenBank/DDBJ whole genome shotgun (WGS) entry which is preliminary data.</text>
</comment>
<keyword evidence="1" id="KW-0472">Membrane</keyword>
<feature type="transmembrane region" description="Helical" evidence="1">
    <location>
        <begin position="71"/>
        <end position="94"/>
    </location>
</feature>
<reference evidence="2 3" key="1">
    <citation type="submission" date="2017-09" db="EMBL/GenBank/DDBJ databases">
        <title>Depth-based differentiation of microbial function through sediment-hosted aquifers and enrichment of novel symbionts in the deep terrestrial subsurface.</title>
        <authorList>
            <person name="Probst A.J."/>
            <person name="Ladd B."/>
            <person name="Jarett J.K."/>
            <person name="Geller-Mcgrath D.E."/>
            <person name="Sieber C.M."/>
            <person name="Emerson J.B."/>
            <person name="Anantharaman K."/>
            <person name="Thomas B.C."/>
            <person name="Malmstrom R."/>
            <person name="Stieglmeier M."/>
            <person name="Klingl A."/>
            <person name="Woyke T."/>
            <person name="Ryan C.M."/>
            <person name="Banfield J.F."/>
        </authorList>
    </citation>
    <scope>NUCLEOTIDE SEQUENCE [LARGE SCALE GENOMIC DNA]</scope>
    <source>
        <strain evidence="2">CG22_combo_CG10-13_8_21_14_all_45_10</strain>
    </source>
</reference>
<dbReference type="EMBL" id="PCSV01000033">
    <property type="protein sequence ID" value="PIP57112.1"/>
    <property type="molecule type" value="Genomic_DNA"/>
</dbReference>
<feature type="non-terminal residue" evidence="2">
    <location>
        <position position="1"/>
    </location>
</feature>
<dbReference type="Proteomes" id="UP000230759">
    <property type="component" value="Unassembled WGS sequence"/>
</dbReference>
<feature type="transmembrane region" description="Helical" evidence="1">
    <location>
        <begin position="6"/>
        <end position="26"/>
    </location>
</feature>
<evidence type="ECO:0008006" key="4">
    <source>
        <dbReference type="Google" id="ProtNLM"/>
    </source>
</evidence>
<keyword evidence="1" id="KW-0812">Transmembrane</keyword>
<protein>
    <recommendedName>
        <fullName evidence="4">Membrane protein 6-pyruvoyl-tetrahydropterin synthase-related domain-containing protein</fullName>
    </recommendedName>
</protein>
<dbReference type="AlphaFoldDB" id="A0A2H0BHF9"/>
<feature type="transmembrane region" description="Helical" evidence="1">
    <location>
        <begin position="248"/>
        <end position="266"/>
    </location>
</feature>
<accession>A0A2H0BHF9</accession>
<gene>
    <name evidence="2" type="ORF">COX04_01255</name>
</gene>
<keyword evidence="1" id="KW-1133">Transmembrane helix</keyword>
<feature type="transmembrane region" description="Helical" evidence="1">
    <location>
        <begin position="33"/>
        <end position="51"/>
    </location>
</feature>
<evidence type="ECO:0000256" key="1">
    <source>
        <dbReference type="SAM" id="Phobius"/>
    </source>
</evidence>
<feature type="transmembrane region" description="Helical" evidence="1">
    <location>
        <begin position="101"/>
        <end position="119"/>
    </location>
</feature>
<proteinExistence type="predicted"/>
<name>A0A2H0BHF9_9BACT</name>
<evidence type="ECO:0000313" key="3">
    <source>
        <dbReference type="Proteomes" id="UP000230759"/>
    </source>
</evidence>
<sequence>DDMSFQIGPVHWGVLALALVLFALNFQKIKDRLVKTLFVSSLALFTLSLFFQHNKSTFIWQAIPLLGYVQFPWRFLALSVFFVSLAAIPALYLSGAKLAKWLAFLIIVLVLAVNIGYFHPDKYYSDSVDAHYISEETLSVDSKLPKDYLPVWVKVISQEKITEPVVLAGEVQISDFELVGTRAKLSAVSSKGATIEIPVTFFPGWRVSINGRKVAVRSGDDLGLLAFDLPVGKSKVEIRFGNTPVRTVSDLVSLASLVFVVWFYLAKNGKTKKA</sequence>